<evidence type="ECO:0000313" key="2">
    <source>
        <dbReference type="Proteomes" id="UP000076563"/>
    </source>
</evidence>
<name>A0A163YDV0_9BACL</name>
<dbReference type="AlphaFoldDB" id="A0A163YDV0"/>
<keyword evidence="2" id="KW-1185">Reference proteome</keyword>
<dbReference type="Proteomes" id="UP000076563">
    <property type="component" value="Unassembled WGS sequence"/>
</dbReference>
<reference evidence="2" key="1">
    <citation type="submission" date="2016-01" db="EMBL/GenBank/DDBJ databases">
        <title>Draft genome of Chromobacterium sp. F49.</title>
        <authorList>
            <person name="Hong K.W."/>
        </authorList>
    </citation>
    <scope>NUCLEOTIDE SEQUENCE [LARGE SCALE GENOMIC DNA]</scope>
    <source>
        <strain evidence="2">M63</strain>
    </source>
</reference>
<sequence length="74" mass="8403">MVRILYQNLQVGTVRGVSGIFYGDNQQWRYKHTAKQNQAFGTVTGMQCNVSDLRSLLDDRDRCDTFSTGKRCGP</sequence>
<accession>A0A163YDV0</accession>
<comment type="caution">
    <text evidence="1">The sequence shown here is derived from an EMBL/GenBank/DDBJ whole genome shotgun (WGS) entry which is preliminary data.</text>
</comment>
<organism evidence="1 2">
    <name type="scientific">Paenibacillus elgii</name>
    <dbReference type="NCBI Taxonomy" id="189691"/>
    <lineage>
        <taxon>Bacteria</taxon>
        <taxon>Bacillati</taxon>
        <taxon>Bacillota</taxon>
        <taxon>Bacilli</taxon>
        <taxon>Bacillales</taxon>
        <taxon>Paenibacillaceae</taxon>
        <taxon>Paenibacillus</taxon>
    </lineage>
</organism>
<dbReference type="OrthoDB" id="2666601at2"/>
<dbReference type="RefSeq" id="WP_063181916.1">
    <property type="nucleotide sequence ID" value="NZ_LQRA01000052.1"/>
</dbReference>
<evidence type="ECO:0000313" key="1">
    <source>
        <dbReference type="EMBL" id="KZE79277.1"/>
    </source>
</evidence>
<gene>
    <name evidence="1" type="ORF">AV654_17550</name>
</gene>
<protein>
    <submittedName>
        <fullName evidence="1">Uncharacterized protein</fullName>
    </submittedName>
</protein>
<dbReference type="EMBL" id="LQRA01000052">
    <property type="protein sequence ID" value="KZE79277.1"/>
    <property type="molecule type" value="Genomic_DNA"/>
</dbReference>
<proteinExistence type="predicted"/>